<feature type="binding site" description="in other chain" evidence="15">
    <location>
        <position position="348"/>
    </location>
    <ligand>
        <name>beta-D-fructose 1,6-bisphosphate</name>
        <dbReference type="ChEBI" id="CHEBI:32966"/>
        <note>ligand shared between dimeric partners</note>
    </ligand>
</feature>
<evidence type="ECO:0000256" key="11">
    <source>
        <dbReference type="ARBA" id="ARBA00022842"/>
    </source>
</evidence>
<dbReference type="HAMAP" id="MF_02067">
    <property type="entry name" value="FBP_aldolase_phosphatase"/>
    <property type="match status" value="1"/>
</dbReference>
<feature type="binding site" description="in other chain" evidence="15">
    <location>
        <position position="20"/>
    </location>
    <ligand>
        <name>beta-D-fructose 1,6-bisphosphate</name>
        <dbReference type="ChEBI" id="CHEBI:32966"/>
        <note>ligand shared between dimeric partners</note>
    </ligand>
</feature>
<feature type="binding site" description="in other chain" evidence="15">
    <location>
        <begin position="104"/>
        <end position="105"/>
    </location>
    <ligand>
        <name>beta-D-fructose 1,6-bisphosphate</name>
        <dbReference type="ChEBI" id="CHEBI:32966"/>
        <note>ligand shared between dimeric partners</note>
    </ligand>
</feature>
<feature type="binding site" evidence="15">
    <location>
        <begin position="242"/>
        <end position="243"/>
    </location>
    <ligand>
        <name>beta-D-fructose 1,6-bisphosphate</name>
        <dbReference type="ChEBI" id="CHEBI:32966"/>
        <note>ligand shared between dimeric partners</note>
    </ligand>
</feature>
<feature type="active site" description="Proton donor/acceptor; for FBP aldolase activity" evidence="15">
    <location>
        <position position="229"/>
    </location>
</feature>
<dbReference type="EC" id="3.1.3.11" evidence="6 15"/>
<keyword evidence="14 15" id="KW-0119">Carbohydrate metabolism</keyword>
<evidence type="ECO:0000256" key="1">
    <source>
        <dbReference type="ARBA" id="ARBA00001273"/>
    </source>
</evidence>
<comment type="catalytic activity">
    <reaction evidence="1 15">
        <text>beta-D-fructose 1,6-bisphosphate + H2O = beta-D-fructose 6-phosphate + phosphate</text>
        <dbReference type="Rhea" id="RHEA:11064"/>
        <dbReference type="ChEBI" id="CHEBI:15377"/>
        <dbReference type="ChEBI" id="CHEBI:32966"/>
        <dbReference type="ChEBI" id="CHEBI:43474"/>
        <dbReference type="ChEBI" id="CHEBI:57634"/>
        <dbReference type="EC" id="3.1.3.11"/>
    </reaction>
</comment>
<proteinExistence type="inferred from homology"/>
<dbReference type="OrthoDB" id="5829at2157"/>
<keyword evidence="10 15" id="KW-0378">Hydrolase</keyword>
<feature type="binding site" description="in other chain" evidence="15">
    <location>
        <position position="133"/>
    </location>
    <ligand>
        <name>beta-D-fructose 1,6-bisphosphate</name>
        <dbReference type="ChEBI" id="CHEBI:32966"/>
        <note>ligand shared between dimeric partners</note>
    </ligand>
</feature>
<dbReference type="GO" id="GO:0042132">
    <property type="term" value="F:fructose 1,6-bisphosphate 1-phosphatase activity"/>
    <property type="evidence" value="ECO:0007669"/>
    <property type="project" value="UniProtKB-UniRule"/>
</dbReference>
<dbReference type="Pfam" id="PF01950">
    <property type="entry name" value="FBPase_3"/>
    <property type="match status" value="1"/>
</dbReference>
<keyword evidence="17" id="KW-1185">Reference proteome</keyword>
<evidence type="ECO:0000256" key="15">
    <source>
        <dbReference type="HAMAP-Rule" id="MF_02067"/>
    </source>
</evidence>
<keyword evidence="13 15" id="KW-0704">Schiff base</keyword>
<sequence length="381" mass="42686">MEERVTISVIKADVGGLCGHTEAPEELLDVCDYVLEEAVDEILIDYYVTRCGDDINLIMTHRLGIDNEKIHGLAWRAFEEATKVAKELKLYGAGQDLLAEAFSGNVRGMGPGCAEMEFVERPSEPVIVFCCDKTDPSVFNLPLYRIFADPFNTAGLVYDKSMINGFKFDVLDVIENKQITLKAPEESYQLLALIGNLERYCIKRVHRAKDNEIAAVVSSEKLNLIAGRYVGKDDPVAIVRAQSGMPAVGEVLEAFATPHFVPGWMRGCHWGPLMPVSEEDARPARFDGPPRIMALGFQISNGKLIGPNDLFDDVSFNRAREKALEMADMIRRMGPFQPHRLPEAMMEYTSVPEVLAELKERFVETEKVEKAEKLRERGEIE</sequence>
<keyword evidence="9 15" id="KW-0479">Metal-binding</keyword>
<comment type="function">
    <text evidence="15">Catalyzes two subsequent steps in gluconeogenesis: the aldol condensation of dihydroxyacetone phosphate (DHAP) and glyceraldehyde-3-phosphate (GA3P) to fructose-1,6-bisphosphate (FBP), and the dephosphorylation of FBP to fructose-6-phosphate (F6P).</text>
</comment>
<feature type="binding site" evidence="15">
    <location>
        <position position="95"/>
    </location>
    <ligand>
        <name>Mg(2+)</name>
        <dbReference type="ChEBI" id="CHEBI:18420"/>
        <label>1</label>
    </ligand>
</feature>
<feature type="binding site" evidence="15">
    <location>
        <position position="53"/>
    </location>
    <ligand>
        <name>Mg(2+)</name>
        <dbReference type="ChEBI" id="CHEBI:18420"/>
        <label>1</label>
    </ligand>
</feature>
<dbReference type="PIRSF" id="PIRSF015647">
    <property type="entry name" value="FBPtase_archl"/>
    <property type="match status" value="1"/>
</dbReference>
<comment type="domain">
    <text evidence="15">Consists of a single catalytic domain, but remodels its active-site architecture via a large structural change to exhibit dual activities.</text>
</comment>
<dbReference type="GO" id="GO:0006094">
    <property type="term" value="P:gluconeogenesis"/>
    <property type="evidence" value="ECO:0007669"/>
    <property type="project" value="UniProtKB-UniRule"/>
</dbReference>
<dbReference type="SUPFAM" id="SSF111249">
    <property type="entry name" value="Sulfolobus fructose-1,6-bisphosphatase-like"/>
    <property type="match status" value="1"/>
</dbReference>
<dbReference type="EC" id="4.1.2.13" evidence="15"/>
<evidence type="ECO:0000256" key="3">
    <source>
        <dbReference type="ARBA" id="ARBA00004742"/>
    </source>
</evidence>
<gene>
    <name evidence="15" type="primary">fbp</name>
    <name evidence="16" type="ORF">MHHB_P1087</name>
</gene>
<dbReference type="InterPro" id="IPR002803">
    <property type="entry name" value="FBPase_V"/>
</dbReference>
<evidence type="ECO:0000256" key="8">
    <source>
        <dbReference type="ARBA" id="ARBA00022432"/>
    </source>
</evidence>
<evidence type="ECO:0000256" key="5">
    <source>
        <dbReference type="ARBA" id="ARBA00011820"/>
    </source>
</evidence>
<feature type="binding site" evidence="15">
    <location>
        <position position="132"/>
    </location>
    <ligand>
        <name>Mg(2+)</name>
        <dbReference type="ChEBI" id="CHEBI:18420"/>
        <label>2</label>
    </ligand>
</feature>
<feature type="active site" description="Schiff-base intermediate with DHAP; for FBP aldolase activity" evidence="15">
    <location>
        <position position="232"/>
    </location>
</feature>
<evidence type="ECO:0000256" key="12">
    <source>
        <dbReference type="ARBA" id="ARBA00023239"/>
    </source>
</evidence>
<feature type="binding site" description="in other chain" evidence="15">
    <location>
        <position position="91"/>
    </location>
    <ligand>
        <name>beta-D-fructose 1,6-bisphosphate</name>
        <dbReference type="ChEBI" id="CHEBI:32966"/>
        <note>ligand shared between dimeric partners</note>
    </ligand>
</feature>
<dbReference type="Proteomes" id="UP000290527">
    <property type="component" value="Unassembled WGS sequence"/>
</dbReference>
<dbReference type="GO" id="GO:0004332">
    <property type="term" value="F:fructose-bisphosphate aldolase activity"/>
    <property type="evidence" value="ECO:0007669"/>
    <property type="project" value="UniProtKB-UniRule"/>
</dbReference>
<dbReference type="PANTHER" id="PTHR38341">
    <property type="entry name" value="FRUCTOSE-1,6-BISPHOSPHATE ALDOLASE/PHOSPHATASE"/>
    <property type="match status" value="1"/>
</dbReference>
<feature type="binding site" evidence="15">
    <location>
        <position position="54"/>
    </location>
    <ligand>
        <name>Mg(2+)</name>
        <dbReference type="ChEBI" id="CHEBI:18420"/>
        <label>2</label>
    </ligand>
</feature>
<organism evidence="16 17">
    <name type="scientific">Methanofervidicoccus abyssi</name>
    <dbReference type="NCBI Taxonomy" id="2082189"/>
    <lineage>
        <taxon>Archaea</taxon>
        <taxon>Methanobacteriati</taxon>
        <taxon>Methanobacteriota</taxon>
        <taxon>Methanomada group</taxon>
        <taxon>Methanococci</taxon>
        <taxon>Methanococcales</taxon>
        <taxon>Methanofervidicoccus</taxon>
    </lineage>
</organism>
<reference evidence="16 17" key="1">
    <citation type="journal article" date="2019" name="Int. J. Syst. Evol. Microbiol.">
        <title>Methanofervidicoccus abyssi gen. nov., sp. nov., a hydrogenotrophic methanogen, isolated from a hydrothermal vent chimney in the Mid-Cayman Spreading Center, the Caribbean Sea.</title>
        <authorList>
            <person name="Sakai S."/>
            <person name="Takaki Y."/>
            <person name="Miyazaki M."/>
            <person name="Ogawara M."/>
            <person name="Yanagawa K."/>
            <person name="Miyazaki J."/>
            <person name="Takai K."/>
        </authorList>
    </citation>
    <scope>NUCLEOTIDE SEQUENCE [LARGE SCALE GENOMIC DNA]</scope>
    <source>
        <strain evidence="16 17">HHB</strain>
    </source>
</reference>
<evidence type="ECO:0000256" key="2">
    <source>
        <dbReference type="ARBA" id="ARBA00001946"/>
    </source>
</evidence>
<dbReference type="PANTHER" id="PTHR38341:SF1">
    <property type="entry name" value="FRUCTOSE-1,6-BISPHOSPHATE ALDOLASE_PHOSPHATASE"/>
    <property type="match status" value="1"/>
</dbReference>
<evidence type="ECO:0000256" key="6">
    <source>
        <dbReference type="ARBA" id="ARBA00013093"/>
    </source>
</evidence>
<feature type="binding site" evidence="15">
    <location>
        <position position="234"/>
    </location>
    <ligand>
        <name>Mg(2+)</name>
        <dbReference type="ChEBI" id="CHEBI:18420"/>
        <label>3</label>
    </ligand>
</feature>
<evidence type="ECO:0000313" key="17">
    <source>
        <dbReference type="Proteomes" id="UP000290527"/>
    </source>
</evidence>
<feature type="binding site" evidence="15">
    <location>
        <position position="287"/>
    </location>
    <ligand>
        <name>dihydroxyacetone phosphate</name>
        <dbReference type="ChEBI" id="CHEBI:57642"/>
    </ligand>
</feature>
<accession>A0A401HRG2</accession>
<feature type="binding site" evidence="15">
    <location>
        <position position="233"/>
    </location>
    <ligand>
        <name>Mg(2+)</name>
        <dbReference type="ChEBI" id="CHEBI:18420"/>
        <label>4</label>
    </ligand>
</feature>
<comment type="similarity">
    <text evidence="4 15">Belongs to the FBP aldolase/phosphatase family.</text>
</comment>
<evidence type="ECO:0000256" key="9">
    <source>
        <dbReference type="ARBA" id="ARBA00022723"/>
    </source>
</evidence>
<dbReference type="EMBL" id="BFAX01000004">
    <property type="protein sequence ID" value="GBF36857.1"/>
    <property type="molecule type" value="Genomic_DNA"/>
</dbReference>
<dbReference type="UniPathway" id="UPA00138"/>
<evidence type="ECO:0000256" key="4">
    <source>
        <dbReference type="ARBA" id="ARBA00010693"/>
    </source>
</evidence>
<protein>
    <recommendedName>
        <fullName evidence="7 15">Fructose-1,6-bisphosphate aldolase/phosphatase</fullName>
        <shortName evidence="15">FBP A/P</shortName>
        <shortName evidence="15">FBP aldolase/phosphatase</shortName>
        <ecNumber evidence="6 15">3.1.3.11</ecNumber>
        <ecNumber evidence="15">4.1.2.13</ecNumber>
    </recommendedName>
</protein>
<feature type="binding site" description="in other chain" evidence="15">
    <location>
        <position position="287"/>
    </location>
    <ligand>
        <name>beta-D-fructose 1,6-bisphosphate</name>
        <dbReference type="ChEBI" id="CHEBI:32966"/>
        <note>ligand shared between dimeric partners</note>
    </ligand>
</feature>
<keyword evidence="12 15" id="KW-0456">Lyase</keyword>
<comment type="cofactor">
    <cofactor evidence="2 15">
        <name>Mg(2+)</name>
        <dbReference type="ChEBI" id="CHEBI:18420"/>
    </cofactor>
</comment>
<keyword evidence="8 15" id="KW-0312">Gluconeogenesis</keyword>
<dbReference type="GO" id="GO:0000287">
    <property type="term" value="F:magnesium ion binding"/>
    <property type="evidence" value="ECO:0007669"/>
    <property type="project" value="UniProtKB-UniRule"/>
</dbReference>
<evidence type="ECO:0000256" key="13">
    <source>
        <dbReference type="ARBA" id="ARBA00023270"/>
    </source>
</evidence>
<feature type="binding site" evidence="15">
    <location>
        <position position="20"/>
    </location>
    <ligand>
        <name>Mg(2+)</name>
        <dbReference type="ChEBI" id="CHEBI:18420"/>
        <label>1</label>
    </ligand>
</feature>
<feature type="binding site" evidence="15">
    <location>
        <position position="266"/>
    </location>
    <ligand>
        <name>dihydroxyacetone phosphate</name>
        <dbReference type="ChEBI" id="CHEBI:57642"/>
    </ligand>
</feature>
<keyword evidence="11 15" id="KW-0460">Magnesium</keyword>
<evidence type="ECO:0000256" key="10">
    <source>
        <dbReference type="ARBA" id="ARBA00022801"/>
    </source>
</evidence>
<feature type="binding site" evidence="15">
    <location>
        <position position="13"/>
    </location>
    <ligand>
        <name>Mg(2+)</name>
        <dbReference type="ChEBI" id="CHEBI:18420"/>
        <label>1</label>
    </ligand>
</feature>
<feature type="binding site" description="in other chain" evidence="15">
    <location>
        <position position="266"/>
    </location>
    <ligand>
        <name>beta-D-fructose 1,6-bisphosphate</name>
        <dbReference type="ChEBI" id="CHEBI:32966"/>
        <note>ligand shared between dimeric partners</note>
    </ligand>
</feature>
<name>A0A401HRG2_9EURY</name>
<dbReference type="InterPro" id="IPR036076">
    <property type="entry name" value="FBPase_V_sf"/>
</dbReference>
<dbReference type="AlphaFoldDB" id="A0A401HRG2"/>
<feature type="binding site" evidence="15">
    <location>
        <position position="232"/>
    </location>
    <ligand>
        <name>Mg(2+)</name>
        <dbReference type="ChEBI" id="CHEBI:18420"/>
        <label>3</label>
    </ligand>
</feature>
<dbReference type="NCBIfam" id="NF041126">
    <property type="entry name" value="FBP_aldo_phos"/>
    <property type="match status" value="1"/>
</dbReference>
<feature type="binding site" evidence="15">
    <location>
        <position position="233"/>
    </location>
    <ligand>
        <name>Mg(2+)</name>
        <dbReference type="ChEBI" id="CHEBI:18420"/>
        <label>3</label>
    </ligand>
</feature>
<evidence type="ECO:0000313" key="16">
    <source>
        <dbReference type="EMBL" id="GBF36857.1"/>
    </source>
</evidence>
<feature type="active site" description="Proton acceptor; for FBP phosphatase activity" evidence="15">
    <location>
        <position position="13"/>
    </location>
</feature>
<feature type="binding site" evidence="15">
    <location>
        <position position="53"/>
    </location>
    <ligand>
        <name>Mg(2+)</name>
        <dbReference type="ChEBI" id="CHEBI:18420"/>
        <label>2</label>
    </ligand>
</feature>
<evidence type="ECO:0000256" key="14">
    <source>
        <dbReference type="ARBA" id="ARBA00023277"/>
    </source>
</evidence>
<comment type="subunit">
    <text evidence="5 15">Homooctamer; dimer of tetramers.</text>
</comment>
<feature type="binding site" evidence="15">
    <location>
        <position position="234"/>
    </location>
    <ligand>
        <name>Mg(2+)</name>
        <dbReference type="ChEBI" id="CHEBI:18420"/>
        <label>2</label>
    </ligand>
</feature>
<feature type="binding site" evidence="15">
    <location>
        <position position="20"/>
    </location>
    <ligand>
        <name>dihydroxyacetone phosphate</name>
        <dbReference type="ChEBI" id="CHEBI:57642"/>
    </ligand>
</feature>
<comment type="caution">
    <text evidence="16">The sequence shown here is derived from an EMBL/GenBank/DDBJ whole genome shotgun (WGS) entry which is preliminary data.</text>
</comment>
<comment type="catalytic activity">
    <reaction evidence="15">
        <text>beta-D-fructose 1,6-bisphosphate = D-glyceraldehyde 3-phosphate + dihydroxyacetone phosphate</text>
        <dbReference type="Rhea" id="RHEA:14729"/>
        <dbReference type="ChEBI" id="CHEBI:32966"/>
        <dbReference type="ChEBI" id="CHEBI:57642"/>
        <dbReference type="ChEBI" id="CHEBI:59776"/>
        <dbReference type="EC" id="4.1.2.13"/>
    </reaction>
</comment>
<feature type="binding site" evidence="15">
    <location>
        <position position="133"/>
    </location>
    <ligand>
        <name>dihydroxyacetone phosphate</name>
        <dbReference type="ChEBI" id="CHEBI:57642"/>
    </ligand>
</feature>
<dbReference type="RefSeq" id="WP_131007676.1">
    <property type="nucleotide sequence ID" value="NZ_BFAX01000004.1"/>
</dbReference>
<comment type="pathway">
    <text evidence="3 15">Carbohydrate biosynthesis; gluconeogenesis.</text>
</comment>
<evidence type="ECO:0000256" key="7">
    <source>
        <dbReference type="ARBA" id="ARBA00018635"/>
    </source>
</evidence>